<reference evidence="2 3" key="1">
    <citation type="submission" date="2015-04" db="EMBL/GenBank/DDBJ databases">
        <title>Draft Genome Sequence of the Novel Agar-Digesting Marine Bacterium Q1.</title>
        <authorList>
            <person name="Li Y."/>
            <person name="Li D."/>
            <person name="Chen G."/>
            <person name="Du Z."/>
        </authorList>
    </citation>
    <scope>NUCLEOTIDE SEQUENCE [LARGE SCALE GENOMIC DNA]</scope>
    <source>
        <strain evidence="2 3">Q1</strain>
    </source>
</reference>
<proteinExistence type="predicted"/>
<dbReference type="EMBL" id="LAZL01000015">
    <property type="protein sequence ID" value="KMT65203.1"/>
    <property type="molecule type" value="Genomic_DNA"/>
</dbReference>
<evidence type="ECO:0000313" key="3">
    <source>
        <dbReference type="Proteomes" id="UP000037600"/>
    </source>
</evidence>
<sequence>MKLTIKSTLLLFTVFLNGCASMVDVGLSQAEVPTLENNINRTIIGLTLVKTGNAIENMPISADAEWPKALDAEISEQNRALVDAYLDSDPFVSTNGYSITLQENTLGGYAFASPAKSPLMYQTINKLAVLYGNDVNNWPQIFELDNDFSNYNKFKMGQVKKVQALNSNIYLDLSTAVINLMPVNFQKDLSTLKYDMTKSNNELALLKANESEIEQKLKDKVDAEGNTLADSVLADLKSKMAILEVEISEIDTIATEREDLYLAKLDEAVEVLKADIKLSEEQIGLAKNIKLATKAIKHSAYQAGGAFTLALTNIGTKGCYQNLPKELGTLVQTKLIIPAEKQGLLDERMKRLSLNAVYAVPAIGIGSYYAVKQVLLANKYQEVADVILDADEAQKALEAEQVANSELANKAN</sequence>
<feature type="chain" id="PRO_5005298828" evidence="1">
    <location>
        <begin position="23"/>
        <end position="412"/>
    </location>
</feature>
<evidence type="ECO:0000313" key="2">
    <source>
        <dbReference type="EMBL" id="KMT65203.1"/>
    </source>
</evidence>
<accession>A0A0J8GWY0</accession>
<dbReference type="Proteomes" id="UP000037600">
    <property type="component" value="Unassembled WGS sequence"/>
</dbReference>
<organism evidence="2 3">
    <name type="scientific">Catenovulum maritimum</name>
    <dbReference type="NCBI Taxonomy" id="1513271"/>
    <lineage>
        <taxon>Bacteria</taxon>
        <taxon>Pseudomonadati</taxon>
        <taxon>Pseudomonadota</taxon>
        <taxon>Gammaproteobacteria</taxon>
        <taxon>Alteromonadales</taxon>
        <taxon>Alteromonadaceae</taxon>
        <taxon>Catenovulum</taxon>
    </lineage>
</organism>
<protein>
    <submittedName>
        <fullName evidence="2">Uncharacterized protein</fullName>
    </submittedName>
</protein>
<gene>
    <name evidence="2" type="ORF">XM47_10750</name>
</gene>
<feature type="signal peptide" evidence="1">
    <location>
        <begin position="1"/>
        <end position="22"/>
    </location>
</feature>
<dbReference type="AlphaFoldDB" id="A0A0J8GWY0"/>
<evidence type="ECO:0000256" key="1">
    <source>
        <dbReference type="SAM" id="SignalP"/>
    </source>
</evidence>
<dbReference type="STRING" id="1513271.XM47_10750"/>
<name>A0A0J8GWY0_9ALTE</name>
<comment type="caution">
    <text evidence="2">The sequence shown here is derived from an EMBL/GenBank/DDBJ whole genome shotgun (WGS) entry which is preliminary data.</text>
</comment>
<keyword evidence="1" id="KW-0732">Signal</keyword>
<keyword evidence="3" id="KW-1185">Reference proteome</keyword>
<dbReference type="RefSeq" id="WP_048692374.1">
    <property type="nucleotide sequence ID" value="NZ_KQ130490.1"/>
</dbReference>
<dbReference type="OrthoDB" id="9829013at2"/>